<dbReference type="InterPro" id="IPR050764">
    <property type="entry name" value="CbbQ/NirQ/NorQ/GpvN"/>
</dbReference>
<proteinExistence type="predicted"/>
<dbReference type="InterPro" id="IPR003593">
    <property type="entry name" value="AAA+_ATPase"/>
</dbReference>
<sequence>MPFGERDIVQRTYSVTDHIKSEAAQAEIAAIQSGFEAGGYVANFHIATAVYLARALDKPILVEGPPGVGKTELAKATAAHLGRELIRLQCYEGLDEAKALYEWKYGKQLLYTQVLKDKLADLMVGTDGISDAMDRLHEFDDTFFSPEFLEPRPLLKALQVPDGGVLLVDEIDKSDQEFEAFLLEILSDFQVTVPEIGTVKADVKPVVFLTSNNTREVGDALKRRCLHLYISFPDQALEMKIIDKRVPGVPESLLKQLVAFVQELRTKTIKKLPAVSETIDWARALMLLHTDELDEALVRNTLNLLLKFEDDIESVDTEISGMLRRAKDAV</sequence>
<dbReference type="Gene3D" id="3.40.50.300">
    <property type="entry name" value="P-loop containing nucleotide triphosphate hydrolases"/>
    <property type="match status" value="1"/>
</dbReference>
<dbReference type="CDD" id="cd00009">
    <property type="entry name" value="AAA"/>
    <property type="match status" value="1"/>
</dbReference>
<dbReference type="PANTHER" id="PTHR42759:SF6">
    <property type="entry name" value="REGULATORY PROTEIN-RELATED"/>
    <property type="match status" value="1"/>
</dbReference>
<dbReference type="SMART" id="SM00382">
    <property type="entry name" value="AAA"/>
    <property type="match status" value="1"/>
</dbReference>
<dbReference type="AlphaFoldDB" id="A0A845Q7P3"/>
<dbReference type="SUPFAM" id="SSF52540">
    <property type="entry name" value="P-loop containing nucleoside triphosphate hydrolases"/>
    <property type="match status" value="1"/>
</dbReference>
<evidence type="ECO:0000313" key="3">
    <source>
        <dbReference type="Proteomes" id="UP000470384"/>
    </source>
</evidence>
<name>A0A845Q7P3_9HYPH</name>
<reference evidence="2 3" key="1">
    <citation type="journal article" date="2016" name="Int. J. Syst. Evol. Microbiol.">
        <title>Pyruvatibacter mobilis gen. nov., sp. nov., a marine bacterium from the culture broth of Picochlorum sp. 122.</title>
        <authorList>
            <person name="Wang G."/>
            <person name="Tang M."/>
            <person name="Wu H."/>
            <person name="Dai S."/>
            <person name="Li T."/>
            <person name="Chen C."/>
            <person name="He H."/>
            <person name="Fan J."/>
            <person name="Xiang W."/>
            <person name="Li X."/>
        </authorList>
    </citation>
    <scope>NUCLEOTIDE SEQUENCE [LARGE SCALE GENOMIC DNA]</scope>
    <source>
        <strain evidence="2 3">GYP-11</strain>
    </source>
</reference>
<accession>A0A845Q7P3</accession>
<gene>
    <name evidence="2" type="ORF">GTQ45_02840</name>
</gene>
<dbReference type="InterPro" id="IPR011704">
    <property type="entry name" value="ATPase_dyneun-rel_AAA"/>
</dbReference>
<protein>
    <submittedName>
        <fullName evidence="2">AAA domain-containing protein</fullName>
    </submittedName>
</protein>
<evidence type="ECO:0000259" key="1">
    <source>
        <dbReference type="SMART" id="SM00382"/>
    </source>
</evidence>
<feature type="domain" description="AAA+ ATPase" evidence="1">
    <location>
        <begin position="56"/>
        <end position="234"/>
    </location>
</feature>
<dbReference type="OrthoDB" id="9783370at2"/>
<comment type="caution">
    <text evidence="2">The sequence shown here is derived from an EMBL/GenBank/DDBJ whole genome shotgun (WGS) entry which is preliminary data.</text>
</comment>
<dbReference type="InterPro" id="IPR027417">
    <property type="entry name" value="P-loop_NTPase"/>
</dbReference>
<dbReference type="PANTHER" id="PTHR42759">
    <property type="entry name" value="MOXR FAMILY PROTEIN"/>
    <property type="match status" value="1"/>
</dbReference>
<dbReference type="Pfam" id="PF07728">
    <property type="entry name" value="AAA_5"/>
    <property type="match status" value="1"/>
</dbReference>
<keyword evidence="3" id="KW-1185">Reference proteome</keyword>
<organism evidence="2 3">
    <name type="scientific">Pyruvatibacter mobilis</name>
    <dbReference type="NCBI Taxonomy" id="1712261"/>
    <lineage>
        <taxon>Bacteria</taxon>
        <taxon>Pseudomonadati</taxon>
        <taxon>Pseudomonadota</taxon>
        <taxon>Alphaproteobacteria</taxon>
        <taxon>Hyphomicrobiales</taxon>
        <taxon>Parvibaculaceae</taxon>
        <taxon>Pyruvatibacter</taxon>
    </lineage>
</organism>
<dbReference type="Proteomes" id="UP000470384">
    <property type="component" value="Unassembled WGS sequence"/>
</dbReference>
<dbReference type="EMBL" id="WXYQ01000001">
    <property type="protein sequence ID" value="NBG94663.1"/>
    <property type="molecule type" value="Genomic_DNA"/>
</dbReference>
<dbReference type="GO" id="GO:0005524">
    <property type="term" value="F:ATP binding"/>
    <property type="evidence" value="ECO:0007669"/>
    <property type="project" value="InterPro"/>
</dbReference>
<evidence type="ECO:0000313" key="2">
    <source>
        <dbReference type="EMBL" id="NBG94663.1"/>
    </source>
</evidence>
<dbReference type="GO" id="GO:0016887">
    <property type="term" value="F:ATP hydrolysis activity"/>
    <property type="evidence" value="ECO:0007669"/>
    <property type="project" value="InterPro"/>
</dbReference>